<evidence type="ECO:0000313" key="2">
    <source>
        <dbReference type="Proteomes" id="UP001353858"/>
    </source>
</evidence>
<keyword evidence="2" id="KW-1185">Reference proteome</keyword>
<gene>
    <name evidence="1" type="ORF">RN001_007622</name>
</gene>
<dbReference type="AlphaFoldDB" id="A0AAN7PBY9"/>
<proteinExistence type="predicted"/>
<name>A0AAN7PBY9_9COLE</name>
<organism evidence="1 2">
    <name type="scientific">Aquatica leii</name>
    <dbReference type="NCBI Taxonomy" id="1421715"/>
    <lineage>
        <taxon>Eukaryota</taxon>
        <taxon>Metazoa</taxon>
        <taxon>Ecdysozoa</taxon>
        <taxon>Arthropoda</taxon>
        <taxon>Hexapoda</taxon>
        <taxon>Insecta</taxon>
        <taxon>Pterygota</taxon>
        <taxon>Neoptera</taxon>
        <taxon>Endopterygota</taxon>
        <taxon>Coleoptera</taxon>
        <taxon>Polyphaga</taxon>
        <taxon>Elateriformia</taxon>
        <taxon>Elateroidea</taxon>
        <taxon>Lampyridae</taxon>
        <taxon>Luciolinae</taxon>
        <taxon>Aquatica</taxon>
    </lineage>
</organism>
<comment type="caution">
    <text evidence="1">The sequence shown here is derived from an EMBL/GenBank/DDBJ whole genome shotgun (WGS) entry which is preliminary data.</text>
</comment>
<sequence length="240" mass="26917">MEVMIEFIRIHPLLLDGKTHPLNINEVEEAWDNLVLMLNEVGNGARKDKKQWKTFFTEWKSKTKKKARVNKNCITKTGGGGYKNEQLTNIENRLMNVIGWISVIGCGDLPEEIDPNQTNCEQVGTSSNTNVMQVTEEYVVLEDGNLEVVEDHDYTVIDNDIQSLNSDDQTPKPVIPTSKSKFKNRMYKKVNAPSSHLQKCAEMYALSANSLSESMKTMADSMLQLATAVKSLSEAIASKT</sequence>
<reference evidence="2" key="1">
    <citation type="submission" date="2023-01" db="EMBL/GenBank/DDBJ databases">
        <title>Key to firefly adult light organ development and bioluminescence: homeobox transcription factors regulate luciferase expression and transportation to peroxisome.</title>
        <authorList>
            <person name="Fu X."/>
        </authorList>
    </citation>
    <scope>NUCLEOTIDE SEQUENCE [LARGE SCALE GENOMIC DNA]</scope>
</reference>
<dbReference type="Proteomes" id="UP001353858">
    <property type="component" value="Unassembled WGS sequence"/>
</dbReference>
<evidence type="ECO:0008006" key="3">
    <source>
        <dbReference type="Google" id="ProtNLM"/>
    </source>
</evidence>
<accession>A0AAN7PBY9</accession>
<evidence type="ECO:0000313" key="1">
    <source>
        <dbReference type="EMBL" id="KAK4879476.1"/>
    </source>
</evidence>
<dbReference type="EMBL" id="JARPUR010000003">
    <property type="protein sequence ID" value="KAK4879476.1"/>
    <property type="molecule type" value="Genomic_DNA"/>
</dbReference>
<protein>
    <recommendedName>
        <fullName evidence="3">Regulatory protein zeste</fullName>
    </recommendedName>
</protein>